<dbReference type="Proteomes" id="UP000481643">
    <property type="component" value="Unassembled WGS sequence"/>
</dbReference>
<sequence length="93" mass="9802">MIGPKQAADYPDRDIDCQEAVSQAVAELIEQASLSGRASADAAAEIADTGVPGVREIIDAASEAGWSREETENAIKEVAAGMYRGFTGTERDE</sequence>
<evidence type="ECO:0000313" key="1">
    <source>
        <dbReference type="EMBL" id="KAB2681185.1"/>
    </source>
</evidence>
<proteinExistence type="predicted"/>
<gene>
    <name evidence="1" type="ORF">F9L08_20005</name>
</gene>
<name>A0A6L3YD68_9HYPH</name>
<evidence type="ECO:0000313" key="2">
    <source>
        <dbReference type="Proteomes" id="UP000481643"/>
    </source>
</evidence>
<dbReference type="EMBL" id="WBVX01000024">
    <property type="protein sequence ID" value="KAB2681185.1"/>
    <property type="molecule type" value="Genomic_DNA"/>
</dbReference>
<reference evidence="1 2" key="1">
    <citation type="submission" date="2019-09" db="EMBL/GenBank/DDBJ databases">
        <title>Taxonomic organization of the family Brucellaceae based on a phylogenomic approach.</title>
        <authorList>
            <person name="Leclercq S."/>
            <person name="Cloeckaert A."/>
            <person name="Zygmunt M.S."/>
        </authorList>
    </citation>
    <scope>NUCLEOTIDE SEQUENCE [LARGE SCALE GENOMIC DNA]</scope>
    <source>
        <strain evidence="1 2">WS1830</strain>
    </source>
</reference>
<accession>A0A6L3YD68</accession>
<comment type="caution">
    <text evidence="1">The sequence shown here is derived from an EMBL/GenBank/DDBJ whole genome shotgun (WGS) entry which is preliminary data.</text>
</comment>
<dbReference type="RefSeq" id="WP_151610536.1">
    <property type="nucleotide sequence ID" value="NZ_WBVX01000024.1"/>
</dbReference>
<organism evidence="1 2">
    <name type="scientific">Brucella tritici</name>
    <dbReference type="NCBI Taxonomy" id="94626"/>
    <lineage>
        <taxon>Bacteria</taxon>
        <taxon>Pseudomonadati</taxon>
        <taxon>Pseudomonadota</taxon>
        <taxon>Alphaproteobacteria</taxon>
        <taxon>Hyphomicrobiales</taxon>
        <taxon>Brucellaceae</taxon>
        <taxon>Brucella/Ochrobactrum group</taxon>
        <taxon>Brucella</taxon>
    </lineage>
</organism>
<protein>
    <submittedName>
        <fullName evidence="1">Uncharacterized protein</fullName>
    </submittedName>
</protein>
<dbReference type="AlphaFoldDB" id="A0A6L3YD68"/>